<evidence type="ECO:0000313" key="14">
    <source>
        <dbReference type="Proteomes" id="UP000663824"/>
    </source>
</evidence>
<keyword evidence="5 10" id="KW-0735">Signal-anchor</keyword>
<comment type="caution">
    <text evidence="12">The sequence shown here is derived from an EMBL/GenBank/DDBJ whole genome shotgun (WGS) entry which is preliminary data.</text>
</comment>
<evidence type="ECO:0000256" key="2">
    <source>
        <dbReference type="ARBA" id="ARBA00009239"/>
    </source>
</evidence>
<feature type="transmembrane region" description="Helical" evidence="10">
    <location>
        <begin position="95"/>
        <end position="117"/>
    </location>
</feature>
<dbReference type="Proteomes" id="UP000676336">
    <property type="component" value="Unassembled WGS sequence"/>
</dbReference>
<dbReference type="InterPro" id="IPR051227">
    <property type="entry name" value="CS_glycosyltransferase"/>
</dbReference>
<reference evidence="12" key="1">
    <citation type="submission" date="2021-02" db="EMBL/GenBank/DDBJ databases">
        <authorList>
            <person name="Nowell W R."/>
        </authorList>
    </citation>
    <scope>NUCLEOTIDE SEQUENCE</scope>
</reference>
<dbReference type="FunFam" id="3.90.550.50:FF:000004">
    <property type="entry name" value="Hexosyltransferase"/>
    <property type="match status" value="1"/>
</dbReference>
<dbReference type="PANTHER" id="PTHR12369:SF11">
    <property type="entry name" value="HEXOSYLTRANSFERASE"/>
    <property type="match status" value="1"/>
</dbReference>
<evidence type="ECO:0000256" key="4">
    <source>
        <dbReference type="ARBA" id="ARBA00022692"/>
    </source>
</evidence>
<keyword evidence="7 10" id="KW-0333">Golgi apparatus</keyword>
<comment type="subcellular location">
    <subcellularLocation>
        <location evidence="1 10">Golgi apparatus</location>
        <location evidence="1 10">Golgi stack membrane</location>
        <topology evidence="1 10">Single-pass type II membrane protein</topology>
    </subcellularLocation>
</comment>
<organism evidence="12 14">
    <name type="scientific">Rotaria magnacalcarata</name>
    <dbReference type="NCBI Taxonomy" id="392030"/>
    <lineage>
        <taxon>Eukaryota</taxon>
        <taxon>Metazoa</taxon>
        <taxon>Spiralia</taxon>
        <taxon>Gnathifera</taxon>
        <taxon>Rotifera</taxon>
        <taxon>Eurotatoria</taxon>
        <taxon>Bdelloidea</taxon>
        <taxon>Philodinida</taxon>
        <taxon>Philodinidae</taxon>
        <taxon>Rotaria</taxon>
    </lineage>
</organism>
<evidence type="ECO:0000256" key="11">
    <source>
        <dbReference type="SAM" id="MobiDB-lite"/>
    </source>
</evidence>
<dbReference type="GO" id="GO:0047238">
    <property type="term" value="F:glucuronosyl-N-acetylgalactosaminyl-proteoglycan 4-beta-N-acetylgalactosaminyltransferase activity"/>
    <property type="evidence" value="ECO:0007669"/>
    <property type="project" value="TreeGrafter"/>
</dbReference>
<protein>
    <recommendedName>
        <fullName evidence="10">Hexosyltransferase</fullName>
        <ecNumber evidence="10">2.4.1.-</ecNumber>
    </recommendedName>
</protein>
<dbReference type="GO" id="GO:0032580">
    <property type="term" value="C:Golgi cisterna membrane"/>
    <property type="evidence" value="ECO:0007669"/>
    <property type="project" value="UniProtKB-SubCell"/>
</dbReference>
<name>A0A816YXC8_9BILA</name>
<sequence>MPLLKIFEIIENFWRPVRNEQQQARKSNHLKRSRSETTETCNNNINNSVSHSSVALSDVSVNPENSGLPVRKGVRTYLPSSNNNRLTNNIRGPSWWLSLIFLLISTVIGFQSGLVILCNIKRCITDDVSSQQESNNLLNNNSRTNSLLVASVNLPRVLKKKQLILIAVMTSKDFLTTRAPTVMRTWAEQVPGQVIFFSSEGSTTNDTRINLVSLPSVTDTYPPQKKSFLMMKYIYDHYLNKFEWFMRVDDDVYIRTENLEKLLRSIDNRKPYYIGQPGMGTKEEYGKLGLGENENFCMGGPGIILSRETLARFTPHIKKCLKNFYTYHEDVELGRCVHKYANTSCTWSYEMQHVLYNHPNKTDGYRASNLASTDILRAVSLHSIKDIRVFTRVHNFALQRKIMDIEQRNILLRRQIDVYDQILNIQNLIKLQAKNLSKLIQRTKNEQIKTNLRQQYKILNMPDQHIAEQIISLYNNTFRLFLKNNEQGHHLWNAVQKYFNRSLSSSLTSFPSSHLSNHLIFPYPFGSRLSTIKSNNNHDYLTRTKTLNNYHNKFSRQKSNDSYEKIEPGTYTFFTASQYSANTELPVRSIEPAYKQCFEEVVRTYMEEVNKVSRSMGRLLEYKKTLYGYYKFEPRYGTNYILDLFLIYRKYSGKKMSVPVRKRVYVVQKFRPLYFRELSTAYPSAILSPFGAGSPRHANLTSPVTTNINTITTSPIVPIHMIVPVSGRLPTLKRLLTNFYQVVIHNNDTDLLNIHLHVILMETAEDSGERMSTLADYIKKFIEDHQTSRIHLIQVNERNFTRGYARSYGASRFNDTDLLFFIDLDMVFTRELFPRIRHHTILHKQVYFPIIFSQYDPNYWETQLSPSNFSSFHFRDDTGYWRQYGFGMLGIYKADLKLSGNWNVEISGWGKEDVEIYDKLVQSPTLNVFRTIDTSLMHIFHTKECSTTLRDDQMKMCRGTKSITLGSQRTLVRHVLKMIELNKI</sequence>
<evidence type="ECO:0000256" key="3">
    <source>
        <dbReference type="ARBA" id="ARBA00022679"/>
    </source>
</evidence>
<evidence type="ECO:0000256" key="6">
    <source>
        <dbReference type="ARBA" id="ARBA00022989"/>
    </source>
</evidence>
<dbReference type="Gene3D" id="3.90.550.10">
    <property type="entry name" value="Spore Coat Polysaccharide Biosynthesis Protein SpsA, Chain A"/>
    <property type="match status" value="1"/>
</dbReference>
<dbReference type="InterPro" id="IPR008428">
    <property type="entry name" value="Chond_GalNAc"/>
</dbReference>
<dbReference type="PANTHER" id="PTHR12369">
    <property type="entry name" value="CHONDROITIN SYNTHASE"/>
    <property type="match status" value="1"/>
</dbReference>
<evidence type="ECO:0000313" key="12">
    <source>
        <dbReference type="EMBL" id="CAF2178926.1"/>
    </source>
</evidence>
<keyword evidence="9" id="KW-0325">Glycoprotein</keyword>
<keyword evidence="6 10" id="KW-1133">Transmembrane helix</keyword>
<dbReference type="EMBL" id="CAJNRE010018775">
    <property type="protein sequence ID" value="CAF2178926.1"/>
    <property type="molecule type" value="Genomic_DNA"/>
</dbReference>
<dbReference type="EC" id="2.4.1.-" evidence="10"/>
<evidence type="ECO:0000256" key="9">
    <source>
        <dbReference type="ARBA" id="ARBA00023180"/>
    </source>
</evidence>
<dbReference type="AlphaFoldDB" id="A0A816YXC8"/>
<evidence type="ECO:0000256" key="1">
    <source>
        <dbReference type="ARBA" id="ARBA00004447"/>
    </source>
</evidence>
<keyword evidence="8 10" id="KW-0472">Membrane</keyword>
<evidence type="ECO:0000256" key="5">
    <source>
        <dbReference type="ARBA" id="ARBA00022968"/>
    </source>
</evidence>
<dbReference type="EMBL" id="CAJOBI010001498">
    <property type="protein sequence ID" value="CAF3884456.1"/>
    <property type="molecule type" value="Genomic_DNA"/>
</dbReference>
<dbReference type="Gene3D" id="3.90.550.50">
    <property type="match status" value="1"/>
</dbReference>
<gene>
    <name evidence="12" type="ORF">MBJ925_LOCUS34247</name>
    <name evidence="13" type="ORF">SMN809_LOCUS5784</name>
</gene>
<dbReference type="InterPro" id="IPR029044">
    <property type="entry name" value="Nucleotide-diphossugar_trans"/>
</dbReference>
<accession>A0A816YXC8</accession>
<feature type="region of interest" description="Disordered" evidence="11">
    <location>
        <begin position="24"/>
        <end position="44"/>
    </location>
</feature>
<dbReference type="Proteomes" id="UP000663824">
    <property type="component" value="Unassembled WGS sequence"/>
</dbReference>
<comment type="similarity">
    <text evidence="2 10">Belongs to the chondroitin N-acetylgalactosaminyltransferase family.</text>
</comment>
<keyword evidence="3 10" id="KW-0808">Transferase</keyword>
<evidence type="ECO:0000256" key="10">
    <source>
        <dbReference type="RuleBase" id="RU364016"/>
    </source>
</evidence>
<proteinExistence type="inferred from homology"/>
<evidence type="ECO:0000313" key="13">
    <source>
        <dbReference type="EMBL" id="CAF3884456.1"/>
    </source>
</evidence>
<keyword evidence="4 10" id="KW-0812">Transmembrane</keyword>
<evidence type="ECO:0000256" key="8">
    <source>
        <dbReference type="ARBA" id="ARBA00023136"/>
    </source>
</evidence>
<dbReference type="SUPFAM" id="SSF53448">
    <property type="entry name" value="Nucleotide-diphospho-sugar transferases"/>
    <property type="match status" value="1"/>
</dbReference>
<evidence type="ECO:0000256" key="7">
    <source>
        <dbReference type="ARBA" id="ARBA00023034"/>
    </source>
</evidence>
<dbReference type="Pfam" id="PF05679">
    <property type="entry name" value="CHGN"/>
    <property type="match status" value="1"/>
</dbReference>